<name>A0A0C3BPW1_HEBCY</name>
<proteinExistence type="predicted"/>
<dbReference type="Proteomes" id="UP000053424">
    <property type="component" value="Unassembled WGS sequence"/>
</dbReference>
<reference evidence="3" key="2">
    <citation type="submission" date="2015-01" db="EMBL/GenBank/DDBJ databases">
        <title>Evolutionary Origins and Diversification of the Mycorrhizal Mutualists.</title>
        <authorList>
            <consortium name="DOE Joint Genome Institute"/>
            <consortium name="Mycorrhizal Genomics Consortium"/>
            <person name="Kohler A."/>
            <person name="Kuo A."/>
            <person name="Nagy L.G."/>
            <person name="Floudas D."/>
            <person name="Copeland A."/>
            <person name="Barry K.W."/>
            <person name="Cichocki N."/>
            <person name="Veneault-Fourrey C."/>
            <person name="LaButti K."/>
            <person name="Lindquist E.A."/>
            <person name="Lipzen A."/>
            <person name="Lundell T."/>
            <person name="Morin E."/>
            <person name="Murat C."/>
            <person name="Riley R."/>
            <person name="Ohm R."/>
            <person name="Sun H."/>
            <person name="Tunlid A."/>
            <person name="Henrissat B."/>
            <person name="Grigoriev I.V."/>
            <person name="Hibbett D.S."/>
            <person name="Martin F."/>
        </authorList>
    </citation>
    <scope>NUCLEOTIDE SEQUENCE [LARGE SCALE GENOMIC DNA]</scope>
    <source>
        <strain evidence="3">h7</strain>
    </source>
</reference>
<reference evidence="2 3" key="1">
    <citation type="submission" date="2014-04" db="EMBL/GenBank/DDBJ databases">
        <authorList>
            <consortium name="DOE Joint Genome Institute"/>
            <person name="Kuo A."/>
            <person name="Gay G."/>
            <person name="Dore J."/>
            <person name="Kohler A."/>
            <person name="Nagy L.G."/>
            <person name="Floudas D."/>
            <person name="Copeland A."/>
            <person name="Barry K.W."/>
            <person name="Cichocki N."/>
            <person name="Veneault-Fourrey C."/>
            <person name="LaButti K."/>
            <person name="Lindquist E.A."/>
            <person name="Lipzen A."/>
            <person name="Lundell T."/>
            <person name="Morin E."/>
            <person name="Murat C."/>
            <person name="Sun H."/>
            <person name="Tunlid A."/>
            <person name="Henrissat B."/>
            <person name="Grigoriev I.V."/>
            <person name="Hibbett D.S."/>
            <person name="Martin F."/>
            <person name="Nordberg H.P."/>
            <person name="Cantor M.N."/>
            <person name="Hua S.X."/>
        </authorList>
    </citation>
    <scope>NUCLEOTIDE SEQUENCE [LARGE SCALE GENOMIC DNA]</scope>
    <source>
        <strain evidence="3">h7</strain>
    </source>
</reference>
<keyword evidence="1" id="KW-0472">Membrane</keyword>
<keyword evidence="1" id="KW-0812">Transmembrane</keyword>
<evidence type="ECO:0000256" key="1">
    <source>
        <dbReference type="SAM" id="Phobius"/>
    </source>
</evidence>
<keyword evidence="3" id="KW-1185">Reference proteome</keyword>
<dbReference type="AlphaFoldDB" id="A0A0C3BPW1"/>
<sequence length="86" mass="9223">MFDTVITIDAPGATRAFLADPGVQQLLSQLCTLASAVTFLAYPVAGIIILNGIVYAYKLYRALRKGGFRMELGPKDHSAAPPVWGL</sequence>
<feature type="transmembrane region" description="Helical" evidence="1">
    <location>
        <begin position="39"/>
        <end position="60"/>
    </location>
</feature>
<dbReference type="HOGENOM" id="CLU_2498113_0_0_1"/>
<protein>
    <submittedName>
        <fullName evidence="2">Uncharacterized protein</fullName>
    </submittedName>
</protein>
<keyword evidence="1" id="KW-1133">Transmembrane helix</keyword>
<gene>
    <name evidence="2" type="ORF">M413DRAFT_29900</name>
</gene>
<accession>A0A0C3BPW1</accession>
<evidence type="ECO:0000313" key="2">
    <source>
        <dbReference type="EMBL" id="KIM38655.1"/>
    </source>
</evidence>
<dbReference type="EMBL" id="KN831789">
    <property type="protein sequence ID" value="KIM38655.1"/>
    <property type="molecule type" value="Genomic_DNA"/>
</dbReference>
<evidence type="ECO:0000313" key="3">
    <source>
        <dbReference type="Proteomes" id="UP000053424"/>
    </source>
</evidence>
<organism evidence="2 3">
    <name type="scientific">Hebeloma cylindrosporum</name>
    <dbReference type="NCBI Taxonomy" id="76867"/>
    <lineage>
        <taxon>Eukaryota</taxon>
        <taxon>Fungi</taxon>
        <taxon>Dikarya</taxon>
        <taxon>Basidiomycota</taxon>
        <taxon>Agaricomycotina</taxon>
        <taxon>Agaricomycetes</taxon>
        <taxon>Agaricomycetidae</taxon>
        <taxon>Agaricales</taxon>
        <taxon>Agaricineae</taxon>
        <taxon>Hymenogastraceae</taxon>
        <taxon>Hebeloma</taxon>
    </lineage>
</organism>